<dbReference type="Gramene" id="Os12t0636300-00">
    <property type="protein sequence ID" value="Os12t0636300-00"/>
    <property type="gene ID" value="Os12g0636300"/>
</dbReference>
<gene>
    <name evidence="1" type="ordered locus">Os12g0636300</name>
    <name evidence="1" type="ORF">OSNPB_120636300</name>
</gene>
<reference evidence="1 2" key="2">
    <citation type="journal article" date="2013" name="Plant Cell Physiol.">
        <title>Rice Annotation Project Database (RAP-DB): an integrative and interactive database for rice genomics.</title>
        <authorList>
            <person name="Sakai H."/>
            <person name="Lee S.S."/>
            <person name="Tanaka T."/>
            <person name="Numa H."/>
            <person name="Kim J."/>
            <person name="Kawahara Y."/>
            <person name="Wakimoto H."/>
            <person name="Yang C.C."/>
            <person name="Iwamoto M."/>
            <person name="Abe T."/>
            <person name="Yamada Y."/>
            <person name="Muto A."/>
            <person name="Inokuchi H."/>
            <person name="Ikemura T."/>
            <person name="Matsumoto T."/>
            <person name="Sasaki T."/>
            <person name="Itoh T."/>
        </authorList>
    </citation>
    <scope>NUCLEOTIDE SEQUENCE [LARGE SCALE GENOMIC DNA]</scope>
    <source>
        <strain evidence="2">cv. Nipponbare</strain>
    </source>
</reference>
<reference evidence="1 2" key="3">
    <citation type="journal article" date="2013" name="Rice">
        <title>Improvement of the Oryza sativa Nipponbare reference genome using next generation sequence and optical map data.</title>
        <authorList>
            <person name="Kawahara Y."/>
            <person name="de la Bastide M."/>
            <person name="Hamilton J.P."/>
            <person name="Kanamori H."/>
            <person name="McCombie W.R."/>
            <person name="Ouyang S."/>
            <person name="Schwartz D.C."/>
            <person name="Tanaka T."/>
            <person name="Wu J."/>
            <person name="Zhou S."/>
            <person name="Childs K.L."/>
            <person name="Davidson R.M."/>
            <person name="Lin H."/>
            <person name="Quesada-Ocampo L."/>
            <person name="Vaillancourt B."/>
            <person name="Sakai H."/>
            <person name="Lee S.S."/>
            <person name="Kim J."/>
            <person name="Numa H."/>
            <person name="Itoh T."/>
            <person name="Buell C.R."/>
            <person name="Matsumoto T."/>
        </authorList>
    </citation>
    <scope>NUCLEOTIDE SEQUENCE [LARGE SCALE GENOMIC DNA]</scope>
    <source>
        <strain evidence="2">cv. Nipponbare</strain>
    </source>
</reference>
<accession>A0A0P0YDA8</accession>
<evidence type="ECO:0000313" key="1">
    <source>
        <dbReference type="EMBL" id="BAT18257.1"/>
    </source>
</evidence>
<protein>
    <submittedName>
        <fullName evidence="1">Os12g0636300 protein</fullName>
    </submittedName>
</protein>
<organism evidence="1 2">
    <name type="scientific">Oryza sativa subsp. japonica</name>
    <name type="common">Rice</name>
    <dbReference type="NCBI Taxonomy" id="39947"/>
    <lineage>
        <taxon>Eukaryota</taxon>
        <taxon>Viridiplantae</taxon>
        <taxon>Streptophyta</taxon>
        <taxon>Embryophyta</taxon>
        <taxon>Tracheophyta</taxon>
        <taxon>Spermatophyta</taxon>
        <taxon>Magnoliopsida</taxon>
        <taxon>Liliopsida</taxon>
        <taxon>Poales</taxon>
        <taxon>Poaceae</taxon>
        <taxon>BOP clade</taxon>
        <taxon>Oryzoideae</taxon>
        <taxon>Oryzeae</taxon>
        <taxon>Oryzinae</taxon>
        <taxon>Oryza</taxon>
        <taxon>Oryza sativa</taxon>
    </lineage>
</organism>
<proteinExistence type="predicted"/>
<keyword evidence="2" id="KW-1185">Reference proteome</keyword>
<sequence>MNRAFSSECCATVLWRRRPPSTSFDRWSFSIRFMKLSSGLGSFWKPTGAPPTFIAPMLVLDSLNWLVSQIRALEFLRSSLSSEDAILSLLLGALSEEELESCSKSPISSLYMSSIIGFQRRTRAFMNQFEIWRTGEA</sequence>
<dbReference type="AlphaFoldDB" id="A0A0P0YDA8"/>
<dbReference type="EMBL" id="AP014968">
    <property type="protein sequence ID" value="BAT18257.1"/>
    <property type="molecule type" value="Genomic_DNA"/>
</dbReference>
<dbReference type="Proteomes" id="UP000059680">
    <property type="component" value="Chromosome 12"/>
</dbReference>
<reference evidence="2" key="1">
    <citation type="journal article" date="2005" name="Nature">
        <title>The map-based sequence of the rice genome.</title>
        <authorList>
            <consortium name="International rice genome sequencing project (IRGSP)"/>
            <person name="Matsumoto T."/>
            <person name="Wu J."/>
            <person name="Kanamori H."/>
            <person name="Katayose Y."/>
            <person name="Fujisawa M."/>
            <person name="Namiki N."/>
            <person name="Mizuno H."/>
            <person name="Yamamoto K."/>
            <person name="Antonio B.A."/>
            <person name="Baba T."/>
            <person name="Sakata K."/>
            <person name="Nagamura Y."/>
            <person name="Aoki H."/>
            <person name="Arikawa K."/>
            <person name="Arita K."/>
            <person name="Bito T."/>
            <person name="Chiden Y."/>
            <person name="Fujitsuka N."/>
            <person name="Fukunaka R."/>
            <person name="Hamada M."/>
            <person name="Harada C."/>
            <person name="Hayashi A."/>
            <person name="Hijishita S."/>
            <person name="Honda M."/>
            <person name="Hosokawa S."/>
            <person name="Ichikawa Y."/>
            <person name="Idonuma A."/>
            <person name="Iijima M."/>
            <person name="Ikeda M."/>
            <person name="Ikeno M."/>
            <person name="Ito K."/>
            <person name="Ito S."/>
            <person name="Ito T."/>
            <person name="Ito Y."/>
            <person name="Ito Y."/>
            <person name="Iwabuchi A."/>
            <person name="Kamiya K."/>
            <person name="Karasawa W."/>
            <person name="Kurita K."/>
            <person name="Katagiri S."/>
            <person name="Kikuta A."/>
            <person name="Kobayashi H."/>
            <person name="Kobayashi N."/>
            <person name="Machita K."/>
            <person name="Maehara T."/>
            <person name="Masukawa M."/>
            <person name="Mizubayashi T."/>
            <person name="Mukai Y."/>
            <person name="Nagasaki H."/>
            <person name="Nagata Y."/>
            <person name="Naito S."/>
            <person name="Nakashima M."/>
            <person name="Nakama Y."/>
            <person name="Nakamichi Y."/>
            <person name="Nakamura M."/>
            <person name="Meguro A."/>
            <person name="Negishi M."/>
            <person name="Ohta I."/>
            <person name="Ohta T."/>
            <person name="Okamoto M."/>
            <person name="Ono N."/>
            <person name="Saji S."/>
            <person name="Sakaguchi M."/>
            <person name="Sakai K."/>
            <person name="Shibata M."/>
            <person name="Shimokawa T."/>
            <person name="Song J."/>
            <person name="Takazaki Y."/>
            <person name="Terasawa K."/>
            <person name="Tsugane M."/>
            <person name="Tsuji K."/>
            <person name="Ueda S."/>
            <person name="Waki K."/>
            <person name="Yamagata H."/>
            <person name="Yamamoto M."/>
            <person name="Yamamoto S."/>
            <person name="Yamane H."/>
            <person name="Yoshiki S."/>
            <person name="Yoshihara R."/>
            <person name="Yukawa K."/>
            <person name="Zhong H."/>
            <person name="Yano M."/>
            <person name="Yuan Q."/>
            <person name="Ouyang S."/>
            <person name="Liu J."/>
            <person name="Jones K.M."/>
            <person name="Gansberger K."/>
            <person name="Moffat K."/>
            <person name="Hill J."/>
            <person name="Bera J."/>
            <person name="Fadrosh D."/>
            <person name="Jin S."/>
            <person name="Johri S."/>
            <person name="Kim M."/>
            <person name="Overton L."/>
            <person name="Reardon M."/>
            <person name="Tsitrin T."/>
            <person name="Vuong H."/>
            <person name="Weaver B."/>
            <person name="Ciecko A."/>
            <person name="Tallon L."/>
            <person name="Jackson J."/>
            <person name="Pai G."/>
            <person name="Aken S.V."/>
            <person name="Utterback T."/>
            <person name="Reidmuller S."/>
            <person name="Feldblyum T."/>
            <person name="Hsiao J."/>
            <person name="Zismann V."/>
            <person name="Iobst S."/>
            <person name="de Vazeille A.R."/>
            <person name="Buell C.R."/>
            <person name="Ying K."/>
            <person name="Li Y."/>
            <person name="Lu T."/>
            <person name="Huang Y."/>
            <person name="Zhao Q."/>
            <person name="Feng Q."/>
            <person name="Zhang L."/>
            <person name="Zhu J."/>
            <person name="Weng Q."/>
            <person name="Mu J."/>
            <person name="Lu Y."/>
            <person name="Fan D."/>
            <person name="Liu Y."/>
            <person name="Guan J."/>
            <person name="Zhang Y."/>
            <person name="Yu S."/>
            <person name="Liu X."/>
            <person name="Zhang Y."/>
            <person name="Hong G."/>
            <person name="Han B."/>
            <person name="Choisne N."/>
            <person name="Demange N."/>
            <person name="Orjeda G."/>
            <person name="Samain S."/>
            <person name="Cattolico L."/>
            <person name="Pelletier E."/>
            <person name="Couloux A."/>
            <person name="Segurens B."/>
            <person name="Wincker P."/>
            <person name="D'Hont A."/>
            <person name="Scarpelli C."/>
            <person name="Weissenbach J."/>
            <person name="Salanoubat M."/>
            <person name="Quetier F."/>
            <person name="Yu Y."/>
            <person name="Kim H.R."/>
            <person name="Rambo T."/>
            <person name="Currie J."/>
            <person name="Collura K."/>
            <person name="Luo M."/>
            <person name="Yang T."/>
            <person name="Ammiraju J.S.S."/>
            <person name="Engler F."/>
            <person name="Soderlund C."/>
            <person name="Wing R.A."/>
            <person name="Palmer L.E."/>
            <person name="de la Bastide M."/>
            <person name="Spiegel L."/>
            <person name="Nascimento L."/>
            <person name="Zutavern T."/>
            <person name="O'Shaughnessy A."/>
            <person name="Dike S."/>
            <person name="Dedhia N."/>
            <person name="Preston R."/>
            <person name="Balija V."/>
            <person name="McCombie W.R."/>
            <person name="Chow T."/>
            <person name="Chen H."/>
            <person name="Chung M."/>
            <person name="Chen C."/>
            <person name="Shaw J."/>
            <person name="Wu H."/>
            <person name="Hsiao K."/>
            <person name="Chao Y."/>
            <person name="Chu M."/>
            <person name="Cheng C."/>
            <person name="Hour A."/>
            <person name="Lee P."/>
            <person name="Lin S."/>
            <person name="Lin Y."/>
            <person name="Liou J."/>
            <person name="Liu S."/>
            <person name="Hsing Y."/>
            <person name="Raghuvanshi S."/>
            <person name="Mohanty A."/>
            <person name="Bharti A.K."/>
            <person name="Gaur A."/>
            <person name="Gupta V."/>
            <person name="Kumar D."/>
            <person name="Ravi V."/>
            <person name="Vij S."/>
            <person name="Kapur A."/>
            <person name="Khurana P."/>
            <person name="Khurana P."/>
            <person name="Khurana J.P."/>
            <person name="Tyagi A.K."/>
            <person name="Gaikwad K."/>
            <person name="Singh A."/>
            <person name="Dalal V."/>
            <person name="Srivastava S."/>
            <person name="Dixit A."/>
            <person name="Pal A.K."/>
            <person name="Ghazi I.A."/>
            <person name="Yadav M."/>
            <person name="Pandit A."/>
            <person name="Bhargava A."/>
            <person name="Sureshbabu K."/>
            <person name="Batra K."/>
            <person name="Sharma T.R."/>
            <person name="Mohapatra T."/>
            <person name="Singh N.K."/>
            <person name="Messing J."/>
            <person name="Nelson A.B."/>
            <person name="Fuks G."/>
            <person name="Kavchok S."/>
            <person name="Keizer G."/>
            <person name="Linton E."/>
            <person name="Llaca V."/>
            <person name="Song R."/>
            <person name="Tanyolac B."/>
            <person name="Young S."/>
            <person name="Ho-Il K."/>
            <person name="Hahn J.H."/>
            <person name="Sangsakoo G."/>
            <person name="Vanavichit A."/>
            <person name="de Mattos Luiz.A.T."/>
            <person name="Zimmer P.D."/>
            <person name="Malone G."/>
            <person name="Dellagostin O."/>
            <person name="de Oliveira A.C."/>
            <person name="Bevan M."/>
            <person name="Bancroft I."/>
            <person name="Minx P."/>
            <person name="Cordum H."/>
            <person name="Wilson R."/>
            <person name="Cheng Z."/>
            <person name="Jin W."/>
            <person name="Jiang J."/>
            <person name="Leong S.A."/>
            <person name="Iwama H."/>
            <person name="Gojobori T."/>
            <person name="Itoh T."/>
            <person name="Niimura Y."/>
            <person name="Fujii Y."/>
            <person name="Habara T."/>
            <person name="Sakai H."/>
            <person name="Sato Y."/>
            <person name="Wilson G."/>
            <person name="Kumar K."/>
            <person name="McCouch S."/>
            <person name="Juretic N."/>
            <person name="Hoen D."/>
            <person name="Wright S."/>
            <person name="Bruskiewich R."/>
            <person name="Bureau T."/>
            <person name="Miyao A."/>
            <person name="Hirochika H."/>
            <person name="Nishikawa T."/>
            <person name="Kadowaki K."/>
            <person name="Sugiura M."/>
            <person name="Burr B."/>
            <person name="Sasaki T."/>
        </authorList>
    </citation>
    <scope>NUCLEOTIDE SEQUENCE [LARGE SCALE GENOMIC DNA]</scope>
    <source>
        <strain evidence="2">cv. Nipponbare</strain>
    </source>
</reference>
<dbReference type="PaxDb" id="39947-A0A0P0YDA8"/>
<name>A0A0P0YDA8_ORYSJ</name>
<dbReference type="InParanoid" id="A0A0P0YDA8"/>
<evidence type="ECO:0000313" key="2">
    <source>
        <dbReference type="Proteomes" id="UP000059680"/>
    </source>
</evidence>